<name>A0A7X2S8G1_9BACI</name>
<protein>
    <submittedName>
        <fullName evidence="2">General stress protein</fullName>
    </submittedName>
</protein>
<evidence type="ECO:0000313" key="2">
    <source>
        <dbReference type="EMBL" id="MTH55608.1"/>
    </source>
</evidence>
<comment type="caution">
    <text evidence="2">The sequence shown here is derived from an EMBL/GenBank/DDBJ whole genome shotgun (WGS) entry which is preliminary data.</text>
</comment>
<evidence type="ECO:0000313" key="3">
    <source>
        <dbReference type="Proteomes" id="UP000434639"/>
    </source>
</evidence>
<feature type="domain" description="General stress protein 17M-like" evidence="1">
    <location>
        <begin position="3"/>
        <end position="99"/>
    </location>
</feature>
<dbReference type="OrthoDB" id="2353304at2"/>
<evidence type="ECO:0000259" key="1">
    <source>
        <dbReference type="Pfam" id="PF11181"/>
    </source>
</evidence>
<proteinExistence type="predicted"/>
<reference evidence="2 3" key="1">
    <citation type="journal article" date="2017" name="Int. J. Syst. Evol. Microbiol.">
        <title>Bacillus mangrovi sp. nov., isolated from a sediment sample from a mangrove forest.</title>
        <authorList>
            <person name="Gupta V."/>
            <person name="Singh P.K."/>
            <person name="Korpole S."/>
            <person name="Tanuku N.R.S."/>
            <person name="Pinnaka A.K."/>
        </authorList>
    </citation>
    <scope>NUCLEOTIDE SEQUENCE [LARGE SCALE GENOMIC DNA]</scope>
    <source>
        <strain evidence="2 3">KCTC 33872</strain>
    </source>
</reference>
<dbReference type="EMBL" id="WMIB01000033">
    <property type="protein sequence ID" value="MTH55608.1"/>
    <property type="molecule type" value="Genomic_DNA"/>
</dbReference>
<dbReference type="RefSeq" id="WP_155114104.1">
    <property type="nucleotide sequence ID" value="NZ_WMIB01000033.1"/>
</dbReference>
<accession>A0A7X2S8G1</accession>
<dbReference type="AlphaFoldDB" id="A0A7X2S8G1"/>
<keyword evidence="3" id="KW-1185">Reference proteome</keyword>
<sequence length="115" mass="12723">MKPIVKEYTNDETLKNDVMELKGQGVNPKDLYVLSHDDDRTNRVANNADANTIGLAEMGLGEAVGNMFSKKGDELRAKLQEVGFSEAEADAYEEKLDQGKILLIVTDHERAKSLV</sequence>
<dbReference type="Pfam" id="PF11181">
    <property type="entry name" value="YflT"/>
    <property type="match status" value="1"/>
</dbReference>
<dbReference type="InterPro" id="IPR025889">
    <property type="entry name" value="GSP17M-like_dom"/>
</dbReference>
<gene>
    <name evidence="2" type="ORF">GKZ89_19625</name>
</gene>
<organism evidence="2 3">
    <name type="scientific">Metabacillus mangrovi</name>
    <dbReference type="NCBI Taxonomy" id="1491830"/>
    <lineage>
        <taxon>Bacteria</taxon>
        <taxon>Bacillati</taxon>
        <taxon>Bacillota</taxon>
        <taxon>Bacilli</taxon>
        <taxon>Bacillales</taxon>
        <taxon>Bacillaceae</taxon>
        <taxon>Metabacillus</taxon>
    </lineage>
</organism>
<dbReference type="Proteomes" id="UP000434639">
    <property type="component" value="Unassembled WGS sequence"/>
</dbReference>